<dbReference type="OMA" id="HEGSYIY"/>
<dbReference type="PANTHER" id="PTHR43591">
    <property type="entry name" value="METHYLTRANSFERASE"/>
    <property type="match status" value="1"/>
</dbReference>
<dbReference type="GeneID" id="19905535"/>
<keyword evidence="2" id="KW-1185">Reference proteome</keyword>
<dbReference type="Gene3D" id="3.40.50.150">
    <property type="entry name" value="Vaccinia Virus protein VP39"/>
    <property type="match status" value="1"/>
</dbReference>
<accession>R7Z4V1</accession>
<evidence type="ECO:0008006" key="3">
    <source>
        <dbReference type="Google" id="ProtNLM"/>
    </source>
</evidence>
<evidence type="ECO:0000313" key="1">
    <source>
        <dbReference type="EMBL" id="EON68966.1"/>
    </source>
</evidence>
<dbReference type="HOGENOM" id="CLU_010595_7_1_1"/>
<dbReference type="CDD" id="cd02440">
    <property type="entry name" value="AdoMet_MTases"/>
    <property type="match status" value="1"/>
</dbReference>
<dbReference type="eggNOG" id="ENOG502QWDP">
    <property type="taxonomic scope" value="Eukaryota"/>
</dbReference>
<dbReference type="EMBL" id="JH767603">
    <property type="protein sequence ID" value="EON68966.1"/>
    <property type="molecule type" value="Genomic_DNA"/>
</dbReference>
<dbReference type="GO" id="GO:0008168">
    <property type="term" value="F:methyltransferase activity"/>
    <property type="evidence" value="ECO:0007669"/>
    <property type="project" value="TreeGrafter"/>
</dbReference>
<sequence>MPFHLRRPNPPFWFLSFDTFPLGYPTSTKYRYHGLVSAPFPCTSMSLSPPPAPASTYSSSIDPASPQAIIEADSDHSDVAESCNTSTKSVNQSIFDYVKENGRTYHRYQAGSYLYPNDESESERLDLQFEILKVLFGGRNFYAPLEDPRKILDIGTGTGKWAIEMGHQFPRCEITGTDLSPIQPDWYPPNVKFVIDDAAEEDWMIKPDSYDYIHTRVLLGCFEDFREVIRKSFRYLKPGGWMESQEYMHTVYCDDGTMGSDYAFAEWTKTQDAAAMELGRPLRIANKLRRWYEQAGFVDVHEEVYKLPVNAWPRDPQLKMLGRFSESSLLDGLQAFSLAFFHRGLGWTKDEIEVYLVNVRKAISDRNVHAYHKIYVVWGRKPENATST</sequence>
<evidence type="ECO:0000313" key="2">
    <source>
        <dbReference type="Proteomes" id="UP000016924"/>
    </source>
</evidence>
<dbReference type="RefSeq" id="XP_007784283.1">
    <property type="nucleotide sequence ID" value="XM_007786093.1"/>
</dbReference>
<dbReference type="InterPro" id="IPR029063">
    <property type="entry name" value="SAM-dependent_MTases_sf"/>
</dbReference>
<organism evidence="1 2">
    <name type="scientific">Coniosporium apollinis (strain CBS 100218)</name>
    <name type="common">Rock-inhabiting black yeast</name>
    <dbReference type="NCBI Taxonomy" id="1168221"/>
    <lineage>
        <taxon>Eukaryota</taxon>
        <taxon>Fungi</taxon>
        <taxon>Dikarya</taxon>
        <taxon>Ascomycota</taxon>
        <taxon>Pezizomycotina</taxon>
        <taxon>Dothideomycetes</taxon>
        <taxon>Dothideomycetes incertae sedis</taxon>
        <taxon>Coniosporium</taxon>
    </lineage>
</organism>
<dbReference type="PANTHER" id="PTHR43591:SF14">
    <property type="entry name" value="METHYLTRANSFERASE"/>
    <property type="match status" value="1"/>
</dbReference>
<dbReference type="Pfam" id="PF13489">
    <property type="entry name" value="Methyltransf_23"/>
    <property type="match status" value="1"/>
</dbReference>
<reference evidence="2" key="1">
    <citation type="submission" date="2012-06" db="EMBL/GenBank/DDBJ databases">
        <title>The genome sequence of Coniosporium apollinis CBS 100218.</title>
        <authorList>
            <consortium name="The Broad Institute Genome Sequencing Platform"/>
            <person name="Cuomo C."/>
            <person name="Gorbushina A."/>
            <person name="Noack S."/>
            <person name="Walker B."/>
            <person name="Young S.K."/>
            <person name="Zeng Q."/>
            <person name="Gargeya S."/>
            <person name="Fitzgerald M."/>
            <person name="Haas B."/>
            <person name="Abouelleil A."/>
            <person name="Alvarado L."/>
            <person name="Arachchi H.M."/>
            <person name="Berlin A.M."/>
            <person name="Chapman S.B."/>
            <person name="Goldberg J."/>
            <person name="Griggs A."/>
            <person name="Gujja S."/>
            <person name="Hansen M."/>
            <person name="Howarth C."/>
            <person name="Imamovic A."/>
            <person name="Larimer J."/>
            <person name="McCowan C."/>
            <person name="Montmayeur A."/>
            <person name="Murphy C."/>
            <person name="Neiman D."/>
            <person name="Pearson M."/>
            <person name="Priest M."/>
            <person name="Roberts A."/>
            <person name="Saif S."/>
            <person name="Shea T."/>
            <person name="Sisk P."/>
            <person name="Sykes S."/>
            <person name="Wortman J."/>
            <person name="Nusbaum C."/>
            <person name="Birren B."/>
        </authorList>
    </citation>
    <scope>NUCLEOTIDE SEQUENCE [LARGE SCALE GENOMIC DNA]</scope>
    <source>
        <strain evidence="2">CBS 100218</strain>
    </source>
</reference>
<dbReference type="SUPFAM" id="SSF53335">
    <property type="entry name" value="S-adenosyl-L-methionine-dependent methyltransferases"/>
    <property type="match status" value="1"/>
</dbReference>
<proteinExistence type="predicted"/>
<gene>
    <name evidence="1" type="ORF">W97_08224</name>
</gene>
<dbReference type="Proteomes" id="UP000016924">
    <property type="component" value="Unassembled WGS sequence"/>
</dbReference>
<dbReference type="OrthoDB" id="2013972at2759"/>
<name>R7Z4V1_CONA1</name>
<protein>
    <recommendedName>
        <fullName evidence="3">S-adenosyl-L-methionine-dependent methyltransferase</fullName>
    </recommendedName>
</protein>
<dbReference type="STRING" id="1168221.R7Z4V1"/>
<dbReference type="AlphaFoldDB" id="R7Z4V1"/>